<proteinExistence type="predicted"/>
<dbReference type="SUPFAM" id="SSF88874">
    <property type="entry name" value="Receptor-binding domain of short tail fibre protein gp12"/>
    <property type="match status" value="1"/>
</dbReference>
<dbReference type="RefSeq" id="WP_089050177.1">
    <property type="nucleotide sequence ID" value="NZ_FXTV01000009.1"/>
</dbReference>
<dbReference type="OrthoDB" id="9810174at2"/>
<comment type="caution">
    <text evidence="2">The sequence shown here is derived from an EMBL/GenBank/DDBJ whole genome shotgun (WGS) entry which is preliminary data.</text>
</comment>
<evidence type="ECO:0000259" key="1">
    <source>
        <dbReference type="Pfam" id="PF07484"/>
    </source>
</evidence>
<sequence length="187" mass="18959">MDEYIGIVKLFAGNFAPRGWLVCNGQLLQIQQYSAVYAILGTQFGGDGITTFGLPNLQGAVPVGVGTLNGTTYVAGDKGGNTSVTLLGTNIPAHTHTGTGTISVSSSNSTLSTPANGNAIGVPGSNISRVFTPTLGFVAATPSVNLASNITTGATVNAGATVPVSVVQPYTAMLYIICIEGIFPPRP</sequence>
<keyword evidence="3" id="KW-1185">Reference proteome</keyword>
<dbReference type="Pfam" id="PF07484">
    <property type="entry name" value="Collar"/>
    <property type="match status" value="1"/>
</dbReference>
<dbReference type="EMBL" id="MUGW01000025">
    <property type="protein sequence ID" value="OXA90388.1"/>
    <property type="molecule type" value="Genomic_DNA"/>
</dbReference>
<protein>
    <submittedName>
        <fullName evidence="2">Phage tail protein</fullName>
    </submittedName>
</protein>
<feature type="domain" description="Phage tail collar" evidence="1">
    <location>
        <begin position="6"/>
        <end position="62"/>
    </location>
</feature>
<dbReference type="InterPro" id="IPR011083">
    <property type="entry name" value="Phage_tail_collar_dom"/>
</dbReference>
<dbReference type="Gene3D" id="3.90.1340.10">
    <property type="entry name" value="Phage tail collar domain"/>
    <property type="match status" value="1"/>
</dbReference>
<evidence type="ECO:0000313" key="2">
    <source>
        <dbReference type="EMBL" id="OXA90388.1"/>
    </source>
</evidence>
<dbReference type="Proteomes" id="UP000198345">
    <property type="component" value="Unassembled WGS sequence"/>
</dbReference>
<organism evidence="2 3">
    <name type="scientific">Flavobacterium hercynium</name>
    <dbReference type="NCBI Taxonomy" id="387094"/>
    <lineage>
        <taxon>Bacteria</taxon>
        <taxon>Pseudomonadati</taxon>
        <taxon>Bacteroidota</taxon>
        <taxon>Flavobacteriia</taxon>
        <taxon>Flavobacteriales</taxon>
        <taxon>Flavobacteriaceae</taxon>
        <taxon>Flavobacterium</taxon>
    </lineage>
</organism>
<evidence type="ECO:0000313" key="3">
    <source>
        <dbReference type="Proteomes" id="UP000198345"/>
    </source>
</evidence>
<accession>A0A226H969</accession>
<dbReference type="AlphaFoldDB" id="A0A226H969"/>
<dbReference type="InterPro" id="IPR037053">
    <property type="entry name" value="Phage_tail_collar_dom_sf"/>
</dbReference>
<gene>
    <name evidence="2" type="ORF">B0A66_12515</name>
</gene>
<name>A0A226H969_9FLAO</name>
<reference evidence="2 3" key="1">
    <citation type="submission" date="2016-11" db="EMBL/GenBank/DDBJ databases">
        <title>Whole genomes of Flavobacteriaceae.</title>
        <authorList>
            <person name="Stine C."/>
            <person name="Li C."/>
            <person name="Tadesse D."/>
        </authorList>
    </citation>
    <scope>NUCLEOTIDE SEQUENCE [LARGE SCALE GENOMIC DNA]</scope>
    <source>
        <strain evidence="2 3">DSM 18292</strain>
    </source>
</reference>